<accession>A0ACC2WBF7</accession>
<comment type="caution">
    <text evidence="1">The sequence shown here is derived from an EMBL/GenBank/DDBJ whole genome shotgun (WGS) entry which is preliminary data.</text>
</comment>
<reference evidence="1" key="1">
    <citation type="submission" date="2023-04" db="EMBL/GenBank/DDBJ databases">
        <title>Draft Genome sequencing of Naganishia species isolated from polar environments using Oxford Nanopore Technology.</title>
        <authorList>
            <person name="Leo P."/>
            <person name="Venkateswaran K."/>
        </authorList>
    </citation>
    <scope>NUCLEOTIDE SEQUENCE</scope>
    <source>
        <strain evidence="1">MNA-CCFEE 5261</strain>
    </source>
</reference>
<proteinExistence type="predicted"/>
<organism evidence="1 2">
    <name type="scientific">Naganishia cerealis</name>
    <dbReference type="NCBI Taxonomy" id="610337"/>
    <lineage>
        <taxon>Eukaryota</taxon>
        <taxon>Fungi</taxon>
        <taxon>Dikarya</taxon>
        <taxon>Basidiomycota</taxon>
        <taxon>Agaricomycotina</taxon>
        <taxon>Tremellomycetes</taxon>
        <taxon>Filobasidiales</taxon>
        <taxon>Filobasidiaceae</taxon>
        <taxon>Naganishia</taxon>
    </lineage>
</organism>
<name>A0ACC2WBF7_9TREE</name>
<evidence type="ECO:0000313" key="1">
    <source>
        <dbReference type="EMBL" id="KAJ9108402.1"/>
    </source>
</evidence>
<sequence length="195" mass="22250">MAQDIPKSPSASPFASPWLRRSSFLSPTMIQSEDISIYETPNFMGGGNHSIISLKEAQGFIFNQDLFASPYQQLQAAARERRLRAASFSDQKRSTKTNSLQQQGMDPRRRHTSYDSRRPVFVTSYSRMDHNENDDEDDDVFMDTVEDESDEDSDENLDEYDEVEDDGHYGGSSGQRYKVHVTEIVVDNDNSIFPD</sequence>
<evidence type="ECO:0000313" key="2">
    <source>
        <dbReference type="Proteomes" id="UP001241377"/>
    </source>
</evidence>
<dbReference type="EMBL" id="JASBWR010000020">
    <property type="protein sequence ID" value="KAJ9108402.1"/>
    <property type="molecule type" value="Genomic_DNA"/>
</dbReference>
<dbReference type="Proteomes" id="UP001241377">
    <property type="component" value="Unassembled WGS sequence"/>
</dbReference>
<gene>
    <name evidence="1" type="ORF">QFC19_002386</name>
</gene>
<protein>
    <submittedName>
        <fullName evidence="1">Uncharacterized protein</fullName>
    </submittedName>
</protein>
<keyword evidence="2" id="KW-1185">Reference proteome</keyword>